<sequence>MLVKRTGIKVTCEVNLRGTRPIVRNQGTRSLHDYVKVTISELYAKIHIAVGSYGVENPLTAIARPDQTKALTCAWPGGKSDRGHNGSELPTPKPVPLRSNTGTRISRPLPQPTISQVFSFPSLSPPSAPPSTHTNQLAFN</sequence>
<evidence type="ECO:0000313" key="2">
    <source>
        <dbReference type="EMBL" id="VDK20020.1"/>
    </source>
</evidence>
<protein>
    <submittedName>
        <fullName evidence="4">RNA-directed RNA polymerase</fullName>
    </submittedName>
</protein>
<gene>
    <name evidence="2" type="ORF">TASK_LOCUS9</name>
</gene>
<proteinExistence type="predicted"/>
<dbReference type="AlphaFoldDB" id="A0A0R3VS93"/>
<accession>A0A0R3VS93</accession>
<evidence type="ECO:0000256" key="1">
    <source>
        <dbReference type="SAM" id="MobiDB-lite"/>
    </source>
</evidence>
<feature type="region of interest" description="Disordered" evidence="1">
    <location>
        <begin position="121"/>
        <end position="140"/>
    </location>
</feature>
<evidence type="ECO:0000313" key="3">
    <source>
        <dbReference type="Proteomes" id="UP000282613"/>
    </source>
</evidence>
<name>A0A0R3VS93_TAEAS</name>
<organism evidence="4">
    <name type="scientific">Taenia asiatica</name>
    <name type="common">Asian tapeworm</name>
    <dbReference type="NCBI Taxonomy" id="60517"/>
    <lineage>
        <taxon>Eukaryota</taxon>
        <taxon>Metazoa</taxon>
        <taxon>Spiralia</taxon>
        <taxon>Lophotrochozoa</taxon>
        <taxon>Platyhelminthes</taxon>
        <taxon>Cestoda</taxon>
        <taxon>Eucestoda</taxon>
        <taxon>Cyclophyllidea</taxon>
        <taxon>Taeniidae</taxon>
        <taxon>Taenia</taxon>
    </lineage>
</organism>
<dbReference type="Proteomes" id="UP000282613">
    <property type="component" value="Unassembled WGS sequence"/>
</dbReference>
<dbReference type="WBParaSite" id="TASK_0000000801-mRNA-1">
    <property type="protein sequence ID" value="TASK_0000000801-mRNA-1"/>
    <property type="gene ID" value="TASK_0000000801"/>
</dbReference>
<evidence type="ECO:0000313" key="4">
    <source>
        <dbReference type="WBParaSite" id="TASK_0000000801-mRNA-1"/>
    </source>
</evidence>
<feature type="region of interest" description="Disordered" evidence="1">
    <location>
        <begin position="73"/>
        <end position="111"/>
    </location>
</feature>
<reference evidence="2 3" key="2">
    <citation type="submission" date="2018-11" db="EMBL/GenBank/DDBJ databases">
        <authorList>
            <consortium name="Pathogen Informatics"/>
        </authorList>
    </citation>
    <scope>NUCLEOTIDE SEQUENCE [LARGE SCALE GENOMIC DNA]</scope>
</reference>
<reference evidence="4" key="1">
    <citation type="submission" date="2017-02" db="UniProtKB">
        <authorList>
            <consortium name="WormBaseParasite"/>
        </authorList>
    </citation>
    <scope>IDENTIFICATION</scope>
</reference>
<dbReference type="EMBL" id="UYRS01000001">
    <property type="protein sequence ID" value="VDK20020.1"/>
    <property type="molecule type" value="Genomic_DNA"/>
</dbReference>
<keyword evidence="3" id="KW-1185">Reference proteome</keyword>